<dbReference type="RefSeq" id="WP_194844776.1">
    <property type="nucleotide sequence ID" value="NZ_CP075585.1"/>
</dbReference>
<dbReference type="EMBL" id="CP075585">
    <property type="protein sequence ID" value="QZA59136.1"/>
    <property type="molecule type" value="Genomic_DNA"/>
</dbReference>
<keyword evidence="2" id="KW-1185">Reference proteome</keyword>
<organism evidence="1 2">
    <name type="scientific">Candidatus Rhabdochlamydia porcellionis</name>
    <dbReference type="NCBI Taxonomy" id="225148"/>
    <lineage>
        <taxon>Bacteria</taxon>
        <taxon>Pseudomonadati</taxon>
        <taxon>Chlamydiota</taxon>
        <taxon>Chlamydiia</taxon>
        <taxon>Parachlamydiales</taxon>
        <taxon>Candidatus Rhabdochlamydiaceae</taxon>
        <taxon>Candidatus Rhabdochlamydia</taxon>
    </lineage>
</organism>
<gene>
    <name evidence="1" type="ORF">RHAB15C_0001021</name>
</gene>
<reference evidence="1 2" key="1">
    <citation type="submission" date="2020-01" db="EMBL/GenBank/DDBJ databases">
        <authorList>
            <person name="Sixt B."/>
            <person name="Schulz F."/>
            <person name="Kostanjsek R."/>
            <person name="Koestlbacher S."/>
            <person name="Collingro A."/>
            <person name="Toenshoff E."/>
            <person name="Horn M."/>
        </authorList>
    </citation>
    <scope>NUCLEOTIDE SEQUENCE [LARGE SCALE GENOMIC DNA]</scope>
    <source>
        <strain evidence="1 2">15C</strain>
    </source>
</reference>
<evidence type="ECO:0000313" key="1">
    <source>
        <dbReference type="EMBL" id="QZA59136.1"/>
    </source>
</evidence>
<dbReference type="Proteomes" id="UP000822862">
    <property type="component" value="Chromosome"/>
</dbReference>
<proteinExistence type="predicted"/>
<reference evidence="1 2" key="2">
    <citation type="submission" date="2021-05" db="EMBL/GenBank/DDBJ databases">
        <title>Ecology and evolution of chlamydial symbionts of arthropods.</title>
        <authorList>
            <person name="Halter T."/>
            <person name="Sixt B.S."/>
            <person name="Toenshoff E.R."/>
            <person name="Koestlbacher S."/>
            <person name="Schulz F."/>
            <person name="Kostanjsek R."/>
            <person name="Collingro A."/>
            <person name="Hendrickx F."/>
            <person name="Horn M."/>
        </authorList>
    </citation>
    <scope>NUCLEOTIDE SEQUENCE [LARGE SCALE GENOMIC DNA]</scope>
    <source>
        <strain evidence="1 2">15C</strain>
    </source>
</reference>
<name>A0ABX8Z0E3_9BACT</name>
<protein>
    <submittedName>
        <fullName evidence="1">Uncharacterized protein</fullName>
    </submittedName>
</protein>
<accession>A0ABX8Z0E3</accession>
<evidence type="ECO:0000313" key="2">
    <source>
        <dbReference type="Proteomes" id="UP000822862"/>
    </source>
</evidence>
<sequence length="140" mass="15254">MNIRGFFNSAYATTANAASSVYVFGKDIVGKGCSLCYSLTDKVKLVAGRFIPTTISNTVQAYPKSFACASGIVIGGAVVRVASRFFSKEAEARTENREIITDLNSVKSSCIQTDGDSIEVQQLKDHLLRRLDELANKYQD</sequence>